<evidence type="ECO:0000313" key="3">
    <source>
        <dbReference type="Proteomes" id="UP001190700"/>
    </source>
</evidence>
<proteinExistence type="predicted"/>
<keyword evidence="1" id="KW-0732">Signal</keyword>
<dbReference type="AlphaFoldDB" id="A0AAE0GJH2"/>
<evidence type="ECO:0000256" key="1">
    <source>
        <dbReference type="SAM" id="SignalP"/>
    </source>
</evidence>
<feature type="chain" id="PRO_5042154535" evidence="1">
    <location>
        <begin position="22"/>
        <end position="187"/>
    </location>
</feature>
<name>A0AAE0GJH2_9CHLO</name>
<sequence length="187" mass="19928">MFARSWCDVFAALLVWRRLRALPGDKPHSPPGVRSLRAPVRASAIPPGVSDVWRSQATSYAALLVVCDACASWCNACVLVCEGPARPPGVRCSARSPVCDVCAPSWCAMLASPPGVGTLIAKVLDNNKVAAVRYVKACFPRRMEQRPLGGLEAGGPVWCSEGMMQGALVKKARQCAMMSFSGSRHTA</sequence>
<organism evidence="2 3">
    <name type="scientific">Cymbomonas tetramitiformis</name>
    <dbReference type="NCBI Taxonomy" id="36881"/>
    <lineage>
        <taxon>Eukaryota</taxon>
        <taxon>Viridiplantae</taxon>
        <taxon>Chlorophyta</taxon>
        <taxon>Pyramimonadophyceae</taxon>
        <taxon>Pyramimonadales</taxon>
        <taxon>Pyramimonadaceae</taxon>
        <taxon>Cymbomonas</taxon>
    </lineage>
</organism>
<protein>
    <submittedName>
        <fullName evidence="2">Uncharacterized protein</fullName>
    </submittedName>
</protein>
<keyword evidence="3" id="KW-1185">Reference proteome</keyword>
<comment type="caution">
    <text evidence="2">The sequence shown here is derived from an EMBL/GenBank/DDBJ whole genome shotgun (WGS) entry which is preliminary data.</text>
</comment>
<dbReference type="EMBL" id="LGRX02004977">
    <property type="protein sequence ID" value="KAK3279370.1"/>
    <property type="molecule type" value="Genomic_DNA"/>
</dbReference>
<accession>A0AAE0GJH2</accession>
<feature type="signal peptide" evidence="1">
    <location>
        <begin position="1"/>
        <end position="21"/>
    </location>
</feature>
<reference evidence="2 3" key="1">
    <citation type="journal article" date="2015" name="Genome Biol. Evol.">
        <title>Comparative Genomics of a Bacterivorous Green Alga Reveals Evolutionary Causalities and Consequences of Phago-Mixotrophic Mode of Nutrition.</title>
        <authorList>
            <person name="Burns J.A."/>
            <person name="Paasch A."/>
            <person name="Narechania A."/>
            <person name="Kim E."/>
        </authorList>
    </citation>
    <scope>NUCLEOTIDE SEQUENCE [LARGE SCALE GENOMIC DNA]</scope>
    <source>
        <strain evidence="2 3">PLY_AMNH</strain>
    </source>
</reference>
<dbReference type="Proteomes" id="UP001190700">
    <property type="component" value="Unassembled WGS sequence"/>
</dbReference>
<gene>
    <name evidence="2" type="ORF">CYMTET_12743</name>
</gene>
<evidence type="ECO:0000313" key="2">
    <source>
        <dbReference type="EMBL" id="KAK3279370.1"/>
    </source>
</evidence>